<sequence>MEWMQGGWTGAMAIAQASLLDDQALVQAARAGDETAFAELFRRYYGPVYRLAFKLAGSAEEAEDLAQEVFIRLYQRPPALADGESVQPWLYRVTANLGLNAIRGRRRHHDRLLRWFRLEWPLNRGAAARELEQREASELARELLAALPERDRAILVMRHSGLSYEEIASALGVQPSSVGTLLARAERRVRDRYRALYPAGTEEH</sequence>
<evidence type="ECO:0000256" key="2">
    <source>
        <dbReference type="ARBA" id="ARBA00023015"/>
    </source>
</evidence>
<dbReference type="Gene3D" id="1.10.10.10">
    <property type="entry name" value="Winged helix-like DNA-binding domain superfamily/Winged helix DNA-binding domain"/>
    <property type="match status" value="1"/>
</dbReference>
<dbReference type="AlphaFoldDB" id="A0A831T8V0"/>
<dbReference type="InterPro" id="IPR000792">
    <property type="entry name" value="Tscrpt_reg_LuxR_C"/>
</dbReference>
<keyword evidence="5" id="KW-0804">Transcription</keyword>
<keyword evidence="4" id="KW-0238">DNA-binding</keyword>
<dbReference type="InterPro" id="IPR013325">
    <property type="entry name" value="RNA_pol_sigma_r2"/>
</dbReference>
<dbReference type="InterPro" id="IPR036388">
    <property type="entry name" value="WH-like_DNA-bd_sf"/>
</dbReference>
<dbReference type="InterPro" id="IPR007627">
    <property type="entry name" value="RNA_pol_sigma70_r2"/>
</dbReference>
<keyword evidence="3" id="KW-0731">Sigma factor</keyword>
<accession>A0A831T8V0</accession>
<dbReference type="Pfam" id="PF04542">
    <property type="entry name" value="Sigma70_r2"/>
    <property type="match status" value="1"/>
</dbReference>
<feature type="domain" description="HTH luxR-type" evidence="6">
    <location>
        <begin position="161"/>
        <end position="188"/>
    </location>
</feature>
<name>A0A831T8V0_9BACT</name>
<dbReference type="InterPro" id="IPR014284">
    <property type="entry name" value="RNA_pol_sigma-70_dom"/>
</dbReference>
<gene>
    <name evidence="7" type="ORF">ENP34_03885</name>
</gene>
<dbReference type="GO" id="GO:0006352">
    <property type="term" value="P:DNA-templated transcription initiation"/>
    <property type="evidence" value="ECO:0007669"/>
    <property type="project" value="InterPro"/>
</dbReference>
<dbReference type="Gene3D" id="1.10.1740.10">
    <property type="match status" value="1"/>
</dbReference>
<dbReference type="InterPro" id="IPR013249">
    <property type="entry name" value="RNA_pol_sigma70_r4_t2"/>
</dbReference>
<dbReference type="CDD" id="cd06171">
    <property type="entry name" value="Sigma70_r4"/>
    <property type="match status" value="1"/>
</dbReference>
<dbReference type="PROSITE" id="PS00622">
    <property type="entry name" value="HTH_LUXR_1"/>
    <property type="match status" value="1"/>
</dbReference>
<evidence type="ECO:0000259" key="6">
    <source>
        <dbReference type="PROSITE" id="PS00622"/>
    </source>
</evidence>
<organism evidence="7">
    <name type="scientific">Thermorudis peleae</name>
    <dbReference type="NCBI Taxonomy" id="1382356"/>
    <lineage>
        <taxon>Bacteria</taxon>
        <taxon>Pseudomonadati</taxon>
        <taxon>Thermomicrobiota</taxon>
        <taxon>Thermomicrobia</taxon>
        <taxon>Thermomicrobia incertae sedis</taxon>
        <taxon>Thermorudis</taxon>
    </lineage>
</organism>
<dbReference type="EMBL" id="DSIY01000087">
    <property type="protein sequence ID" value="HEG90570.1"/>
    <property type="molecule type" value="Genomic_DNA"/>
</dbReference>
<keyword evidence="2" id="KW-0805">Transcription regulation</keyword>
<dbReference type="NCBIfam" id="TIGR02937">
    <property type="entry name" value="sigma70-ECF"/>
    <property type="match status" value="1"/>
</dbReference>
<evidence type="ECO:0000256" key="3">
    <source>
        <dbReference type="ARBA" id="ARBA00023082"/>
    </source>
</evidence>
<dbReference type="SUPFAM" id="SSF88659">
    <property type="entry name" value="Sigma3 and sigma4 domains of RNA polymerase sigma factors"/>
    <property type="match status" value="1"/>
</dbReference>
<evidence type="ECO:0000256" key="5">
    <source>
        <dbReference type="ARBA" id="ARBA00023163"/>
    </source>
</evidence>
<evidence type="ECO:0000256" key="1">
    <source>
        <dbReference type="ARBA" id="ARBA00010641"/>
    </source>
</evidence>
<dbReference type="PANTHER" id="PTHR43133">
    <property type="entry name" value="RNA POLYMERASE ECF-TYPE SIGMA FACTO"/>
    <property type="match status" value="1"/>
</dbReference>
<dbReference type="SUPFAM" id="SSF88946">
    <property type="entry name" value="Sigma2 domain of RNA polymerase sigma factors"/>
    <property type="match status" value="1"/>
</dbReference>
<dbReference type="Pfam" id="PF08281">
    <property type="entry name" value="Sigma70_r4_2"/>
    <property type="match status" value="1"/>
</dbReference>
<reference evidence="7" key="1">
    <citation type="journal article" date="2020" name="mSystems">
        <title>Genome- and Community-Level Interaction Insights into Carbon Utilization and Element Cycling Functions of Hydrothermarchaeota in Hydrothermal Sediment.</title>
        <authorList>
            <person name="Zhou Z."/>
            <person name="Liu Y."/>
            <person name="Xu W."/>
            <person name="Pan J."/>
            <person name="Luo Z.H."/>
            <person name="Li M."/>
        </authorList>
    </citation>
    <scope>NUCLEOTIDE SEQUENCE [LARGE SCALE GENOMIC DNA]</scope>
    <source>
        <strain evidence="7">SpSt-210</strain>
    </source>
</reference>
<dbReference type="GO" id="GO:0016987">
    <property type="term" value="F:sigma factor activity"/>
    <property type="evidence" value="ECO:0007669"/>
    <property type="project" value="UniProtKB-KW"/>
</dbReference>
<dbReference type="PANTHER" id="PTHR43133:SF8">
    <property type="entry name" value="RNA POLYMERASE SIGMA FACTOR HI_1459-RELATED"/>
    <property type="match status" value="1"/>
</dbReference>
<comment type="similarity">
    <text evidence="1">Belongs to the sigma-70 factor family. ECF subfamily.</text>
</comment>
<dbReference type="GO" id="GO:0003677">
    <property type="term" value="F:DNA binding"/>
    <property type="evidence" value="ECO:0007669"/>
    <property type="project" value="UniProtKB-KW"/>
</dbReference>
<comment type="caution">
    <text evidence="7">The sequence shown here is derived from an EMBL/GenBank/DDBJ whole genome shotgun (WGS) entry which is preliminary data.</text>
</comment>
<evidence type="ECO:0000256" key="4">
    <source>
        <dbReference type="ARBA" id="ARBA00023125"/>
    </source>
</evidence>
<dbReference type="InterPro" id="IPR039425">
    <property type="entry name" value="RNA_pol_sigma-70-like"/>
</dbReference>
<dbReference type="InterPro" id="IPR013324">
    <property type="entry name" value="RNA_pol_sigma_r3/r4-like"/>
</dbReference>
<evidence type="ECO:0000313" key="7">
    <source>
        <dbReference type="EMBL" id="HEG90570.1"/>
    </source>
</evidence>
<protein>
    <submittedName>
        <fullName evidence="7">Sigma-70 family RNA polymerase sigma factor</fullName>
    </submittedName>
</protein>
<proteinExistence type="inferred from homology"/>